<comment type="caution">
    <text evidence="2">Lacks conserved residue(s) required for the propagation of feature annotation.</text>
</comment>
<feature type="domain" description="Thyroglobulin type-1" evidence="5">
    <location>
        <begin position="416"/>
        <end position="488"/>
    </location>
</feature>
<dbReference type="OMA" id="FYDDIQC"/>
<feature type="region of interest" description="Disordered" evidence="3">
    <location>
        <begin position="127"/>
        <end position="148"/>
    </location>
</feature>
<gene>
    <name evidence="7" type="primary">LOC110974763</name>
</gene>
<evidence type="ECO:0000256" key="1">
    <source>
        <dbReference type="ARBA" id="ARBA00023157"/>
    </source>
</evidence>
<organism evidence="6 7">
    <name type="scientific">Acanthaster planci</name>
    <name type="common">Crown-of-thorns starfish</name>
    <dbReference type="NCBI Taxonomy" id="133434"/>
    <lineage>
        <taxon>Eukaryota</taxon>
        <taxon>Metazoa</taxon>
        <taxon>Echinodermata</taxon>
        <taxon>Eleutherozoa</taxon>
        <taxon>Asterozoa</taxon>
        <taxon>Asteroidea</taxon>
        <taxon>Valvatacea</taxon>
        <taxon>Valvatida</taxon>
        <taxon>Acanthasteridae</taxon>
        <taxon>Acanthaster</taxon>
    </lineage>
</organism>
<feature type="region of interest" description="Disordered" evidence="3">
    <location>
        <begin position="53"/>
        <end position="84"/>
    </location>
</feature>
<feature type="compositionally biased region" description="Acidic residues" evidence="3">
    <location>
        <begin position="401"/>
        <end position="414"/>
    </location>
</feature>
<keyword evidence="1" id="KW-1015">Disulfide bond</keyword>
<evidence type="ECO:0000313" key="7">
    <source>
        <dbReference type="RefSeq" id="XP_022082317.1"/>
    </source>
</evidence>
<dbReference type="Proteomes" id="UP000694845">
    <property type="component" value="Unplaced"/>
</dbReference>
<dbReference type="PANTHER" id="PTHR11551:SF13">
    <property type="entry name" value="INSULIN-LIKE GROWTH FACTOR-BINDING PROTEIN 2"/>
    <property type="match status" value="1"/>
</dbReference>
<feature type="compositionally biased region" description="Basic and acidic residues" evidence="3">
    <location>
        <begin position="536"/>
        <end position="550"/>
    </location>
</feature>
<dbReference type="KEGG" id="aplc:110974763"/>
<dbReference type="Gene3D" id="4.10.800.10">
    <property type="entry name" value="Thyroglobulin type-1"/>
    <property type="match status" value="1"/>
</dbReference>
<dbReference type="Pfam" id="PF00086">
    <property type="entry name" value="Thyroglobulin_1"/>
    <property type="match status" value="1"/>
</dbReference>
<evidence type="ECO:0000259" key="5">
    <source>
        <dbReference type="PROSITE" id="PS51162"/>
    </source>
</evidence>
<protein>
    <submittedName>
        <fullName evidence="7">Coiled-coil domain-containing protein 1-like isoform X1</fullName>
    </submittedName>
</protein>
<feature type="region of interest" description="Disordered" evidence="3">
    <location>
        <begin position="177"/>
        <end position="219"/>
    </location>
</feature>
<dbReference type="OrthoDB" id="6282214at2759"/>
<feature type="compositionally biased region" description="Acidic residues" evidence="3">
    <location>
        <begin position="205"/>
        <end position="219"/>
    </location>
</feature>
<keyword evidence="6" id="KW-1185">Reference proteome</keyword>
<evidence type="ECO:0000256" key="3">
    <source>
        <dbReference type="SAM" id="MobiDB-lite"/>
    </source>
</evidence>
<dbReference type="RefSeq" id="XP_022082317.1">
    <property type="nucleotide sequence ID" value="XM_022226625.1"/>
</dbReference>
<dbReference type="AlphaFoldDB" id="A0A8B7XQ63"/>
<accession>A0A8B7XQ63</accession>
<feature type="region of interest" description="Disordered" evidence="3">
    <location>
        <begin position="322"/>
        <end position="344"/>
    </location>
</feature>
<evidence type="ECO:0000313" key="6">
    <source>
        <dbReference type="Proteomes" id="UP000694845"/>
    </source>
</evidence>
<name>A0A8B7XQ63_ACAPL</name>
<feature type="signal peptide" evidence="4">
    <location>
        <begin position="1"/>
        <end position="21"/>
    </location>
</feature>
<dbReference type="CDD" id="cd00191">
    <property type="entry name" value="TY"/>
    <property type="match status" value="1"/>
</dbReference>
<dbReference type="GeneID" id="110974763"/>
<dbReference type="SMART" id="SM00211">
    <property type="entry name" value="TY"/>
    <property type="match status" value="1"/>
</dbReference>
<proteinExistence type="predicted"/>
<dbReference type="PANTHER" id="PTHR11551">
    <property type="entry name" value="INSULIN-LIKE GROWTH FACTOR BINDING PROTEIN"/>
    <property type="match status" value="1"/>
</dbReference>
<feature type="chain" id="PRO_5034908876" evidence="4">
    <location>
        <begin position="22"/>
        <end position="564"/>
    </location>
</feature>
<dbReference type="InterPro" id="IPR036857">
    <property type="entry name" value="Thyroglobulin_1_sf"/>
</dbReference>
<feature type="compositionally biased region" description="Acidic residues" evidence="3">
    <location>
        <begin position="515"/>
        <end position="535"/>
    </location>
</feature>
<feature type="region of interest" description="Disordered" evidence="3">
    <location>
        <begin position="490"/>
        <end position="564"/>
    </location>
</feature>
<keyword evidence="4" id="KW-0732">Signal</keyword>
<evidence type="ECO:0000256" key="4">
    <source>
        <dbReference type="SAM" id="SignalP"/>
    </source>
</evidence>
<evidence type="ECO:0000256" key="2">
    <source>
        <dbReference type="PROSITE-ProRule" id="PRU00500"/>
    </source>
</evidence>
<dbReference type="SUPFAM" id="SSF57610">
    <property type="entry name" value="Thyroglobulin type-1 domain"/>
    <property type="match status" value="1"/>
</dbReference>
<reference evidence="7" key="1">
    <citation type="submission" date="2025-08" db="UniProtKB">
        <authorList>
            <consortium name="RefSeq"/>
        </authorList>
    </citation>
    <scope>IDENTIFICATION</scope>
</reference>
<sequence>MECLRGFHVLLFCTAFFIVSSAPVGEPEAKLSKRHDLTSDKEELLEKIKDLENELQGRRSSQVPGDDSPVWAAEHRKKEVGGMSTREWNLEESLLKRGSKSEVDKDDEDSSKEALKRFLDREFESGKFVDHPFSNGKQGQTPGDAANKFDKDDLMAMLDDVSIDDLKKLLSTFEQHKRDYDSGDQDDDGEDDNSGDKKEGQVGDGETEDGDDDGNESGEVEGFLQGISVEELKELIEIIQQKKQDGELTAEDMGKVVYYLMTHLTTEDLQVMLDALRAKNQEEDEGDEMTDEELGQAIKDLVSHISTDQLKRILLAIRARKQELDASSEEPTESVSSEDGLSDRELKPHLSEEEVMQALMNFLAGLSDEDLQNTILAVKRKKTAMKHAVGDVAGEYLQGDKDEDDDDDDDDTSDDLGPCAEEKQDILDKIEDARLANKHSVVGEVPNCDGNGFYAPKQCSGSICYCVDKHGTVTKGEATLWEAASLVCSQENDNPADTSSDESDDSEKESSSLDSTDEEDDDDNGDEEADDEEEAKLEQVERDLLDMLKEQKRHQMTKNEGLNM</sequence>
<dbReference type="PROSITE" id="PS51162">
    <property type="entry name" value="THYROGLOBULIN_1_2"/>
    <property type="match status" value="1"/>
</dbReference>
<feature type="region of interest" description="Disordered" evidence="3">
    <location>
        <begin position="394"/>
        <end position="419"/>
    </location>
</feature>
<dbReference type="InterPro" id="IPR000716">
    <property type="entry name" value="Thyroglobulin_1"/>
</dbReference>
<feature type="compositionally biased region" description="Acidic residues" evidence="3">
    <location>
        <begin position="182"/>
        <end position="193"/>
    </location>
</feature>